<gene>
    <name evidence="1" type="ORF">UFOVP31_21</name>
</gene>
<organism evidence="1">
    <name type="scientific">uncultured Caudovirales phage</name>
    <dbReference type="NCBI Taxonomy" id="2100421"/>
    <lineage>
        <taxon>Viruses</taxon>
        <taxon>Duplodnaviria</taxon>
        <taxon>Heunggongvirae</taxon>
        <taxon>Uroviricota</taxon>
        <taxon>Caudoviricetes</taxon>
        <taxon>Peduoviridae</taxon>
        <taxon>Maltschvirus</taxon>
        <taxon>Maltschvirus maltsch</taxon>
    </lineage>
</organism>
<dbReference type="EMBL" id="LR796161">
    <property type="protein sequence ID" value="CAB4122404.1"/>
    <property type="molecule type" value="Genomic_DNA"/>
</dbReference>
<evidence type="ECO:0000313" key="1">
    <source>
        <dbReference type="EMBL" id="CAB4122404.1"/>
    </source>
</evidence>
<name>A0A6J5KJT2_9CAUD</name>
<proteinExistence type="predicted"/>
<sequence length="232" mass="26116">MLPTEDGKKDTPNTMAVRSLRCNRDAANDPYYRAAINAAKTRTYRAAVSAQLSTSEREDLYQEILLDLLERETQFNPQKGGPGTFTGFVSEHRTAEFLRARKTDRERLTFASGEYVDTLEVVNMSRACQAMDQMQDAANEDEAEPVGPNDTHDRPQWFDGDDDLFSNSNTLHDLETALAHMSDEQAELFDLLATHQDLPTVAKLCGVSSATFYRRIADLQMHLRMFGIRTAA</sequence>
<reference evidence="1" key="1">
    <citation type="submission" date="2020-04" db="EMBL/GenBank/DDBJ databases">
        <authorList>
            <person name="Chiriac C."/>
            <person name="Salcher M."/>
            <person name="Ghai R."/>
            <person name="Kavagutti S V."/>
        </authorList>
    </citation>
    <scope>NUCLEOTIDE SEQUENCE</scope>
</reference>
<protein>
    <submittedName>
        <fullName evidence="1">Uncharacterized protein</fullName>
    </submittedName>
</protein>
<accession>A0A6J5KJT2</accession>